<dbReference type="InterPro" id="IPR051681">
    <property type="entry name" value="Ser/Thr_Kinases-Pseudokinases"/>
</dbReference>
<dbReference type="PANTHER" id="PTHR44329">
    <property type="entry name" value="SERINE/THREONINE-PROTEIN KINASE TNNI3K-RELATED"/>
    <property type="match status" value="1"/>
</dbReference>
<dbReference type="Gene3D" id="1.10.510.10">
    <property type="entry name" value="Transferase(Phosphotransferase) domain 1"/>
    <property type="match status" value="2"/>
</dbReference>
<feature type="domain" description="Protein kinase" evidence="1">
    <location>
        <begin position="64"/>
        <end position="213"/>
    </location>
</feature>
<proteinExistence type="predicted"/>
<dbReference type="Proteomes" id="UP000439903">
    <property type="component" value="Unassembled WGS sequence"/>
</dbReference>
<keyword evidence="2" id="KW-0418">Kinase</keyword>
<keyword evidence="3" id="KW-1185">Reference proteome</keyword>
<evidence type="ECO:0000313" key="3">
    <source>
        <dbReference type="Proteomes" id="UP000439903"/>
    </source>
</evidence>
<accession>A0A8H4AH75</accession>
<reference evidence="2 3" key="1">
    <citation type="journal article" date="2019" name="Environ. Microbiol.">
        <title>At the nexus of three kingdoms: the genome of the mycorrhizal fungus Gigaspora margarita provides insights into plant, endobacterial and fungal interactions.</title>
        <authorList>
            <person name="Venice F."/>
            <person name="Ghignone S."/>
            <person name="Salvioli di Fossalunga A."/>
            <person name="Amselem J."/>
            <person name="Novero M."/>
            <person name="Xianan X."/>
            <person name="Sedzielewska Toro K."/>
            <person name="Morin E."/>
            <person name="Lipzen A."/>
            <person name="Grigoriev I.V."/>
            <person name="Henrissat B."/>
            <person name="Martin F.M."/>
            <person name="Bonfante P."/>
        </authorList>
    </citation>
    <scope>NUCLEOTIDE SEQUENCE [LARGE SCALE GENOMIC DNA]</scope>
    <source>
        <strain evidence="2 3">BEG34</strain>
    </source>
</reference>
<evidence type="ECO:0000259" key="1">
    <source>
        <dbReference type="SMART" id="SM00220"/>
    </source>
</evidence>
<dbReference type="GO" id="GO:0004674">
    <property type="term" value="F:protein serine/threonine kinase activity"/>
    <property type="evidence" value="ECO:0007669"/>
    <property type="project" value="UniProtKB-KW"/>
</dbReference>
<dbReference type="OrthoDB" id="544350at2759"/>
<keyword evidence="2" id="KW-0808">Transferase</keyword>
<protein>
    <submittedName>
        <fullName evidence="2">Serine/threonine protein kinase</fullName>
    </submittedName>
</protein>
<evidence type="ECO:0000313" key="2">
    <source>
        <dbReference type="EMBL" id="KAF0494967.1"/>
    </source>
</evidence>
<keyword evidence="2" id="KW-0723">Serine/threonine-protein kinase</keyword>
<dbReference type="SUPFAM" id="SSF56112">
    <property type="entry name" value="Protein kinase-like (PK-like)"/>
    <property type="match status" value="1"/>
</dbReference>
<gene>
    <name evidence="2" type="ORF">F8M41_021233</name>
</gene>
<dbReference type="AlphaFoldDB" id="A0A8H4AH75"/>
<dbReference type="InterPro" id="IPR011009">
    <property type="entry name" value="Kinase-like_dom_sf"/>
</dbReference>
<dbReference type="InterPro" id="IPR000719">
    <property type="entry name" value="Prot_kinase_dom"/>
</dbReference>
<comment type="caution">
    <text evidence="2">The sequence shown here is derived from an EMBL/GenBank/DDBJ whole genome shotgun (WGS) entry which is preliminary data.</text>
</comment>
<sequence length="236" mass="27533">MLLDYDSLEPTDKEHLHDLDELDFDINDYLNTIDYMKELDSNPENEISEFIRNNGLTWIPYEKLTNIEYLAHGGFSVISKAKWKSQDVVLKCLNNSKDLASDILQEITYHPIFMHERCIIYIAQCRGISQDPATGNYLMVMNYFKCVAYELLAGQPPYFDVPHDISLTISICNGLRPNLDIVNIPQLLKSLIIKCWDSNPLLRPEANELLRYFVKWYYDSDSEFLQQCQQMKATKE</sequence>
<organism evidence="2 3">
    <name type="scientific">Gigaspora margarita</name>
    <dbReference type="NCBI Taxonomy" id="4874"/>
    <lineage>
        <taxon>Eukaryota</taxon>
        <taxon>Fungi</taxon>
        <taxon>Fungi incertae sedis</taxon>
        <taxon>Mucoromycota</taxon>
        <taxon>Glomeromycotina</taxon>
        <taxon>Glomeromycetes</taxon>
        <taxon>Diversisporales</taxon>
        <taxon>Gigasporaceae</taxon>
        <taxon>Gigaspora</taxon>
    </lineage>
</organism>
<dbReference type="GO" id="GO:0005524">
    <property type="term" value="F:ATP binding"/>
    <property type="evidence" value="ECO:0007669"/>
    <property type="project" value="InterPro"/>
</dbReference>
<dbReference type="EMBL" id="WTPW01000612">
    <property type="protein sequence ID" value="KAF0494967.1"/>
    <property type="molecule type" value="Genomic_DNA"/>
</dbReference>
<dbReference type="SMART" id="SM00220">
    <property type="entry name" value="S_TKc"/>
    <property type="match status" value="1"/>
</dbReference>
<name>A0A8H4AH75_GIGMA</name>